<keyword evidence="4" id="KW-1185">Reference proteome</keyword>
<dbReference type="InterPro" id="IPR007055">
    <property type="entry name" value="BON_dom"/>
</dbReference>
<sequence length="127" mass="13925">MKATRGLRKLLVPLLIAGLVGGCSFFKKEATKEIEKVVEPKGGQEPQNKPEPTHEGPLLDNKVTAMRVQDALRQAGPAFQQVTVEGTKEEVVLSGTVKSAAERNRAEEIAKSVHRKMKLKNELKIAK</sequence>
<dbReference type="PROSITE" id="PS51257">
    <property type="entry name" value="PROKAR_LIPOPROTEIN"/>
    <property type="match status" value="1"/>
</dbReference>
<feature type="region of interest" description="Disordered" evidence="1">
    <location>
        <begin position="37"/>
        <end position="59"/>
    </location>
</feature>
<gene>
    <name evidence="3" type="ORF">JFN93_24290</name>
</gene>
<comment type="caution">
    <text evidence="3">The sequence shown here is derived from an EMBL/GenBank/DDBJ whole genome shotgun (WGS) entry which is preliminary data.</text>
</comment>
<evidence type="ECO:0000313" key="3">
    <source>
        <dbReference type="EMBL" id="MBJ6727841.1"/>
    </source>
</evidence>
<evidence type="ECO:0000313" key="4">
    <source>
        <dbReference type="Proteomes" id="UP000636888"/>
    </source>
</evidence>
<evidence type="ECO:0000256" key="1">
    <source>
        <dbReference type="SAM" id="MobiDB-lite"/>
    </source>
</evidence>
<organism evidence="3 4">
    <name type="scientific">Geomesophilobacter sediminis</name>
    <dbReference type="NCBI Taxonomy" id="2798584"/>
    <lineage>
        <taxon>Bacteria</taxon>
        <taxon>Pseudomonadati</taxon>
        <taxon>Thermodesulfobacteriota</taxon>
        <taxon>Desulfuromonadia</taxon>
        <taxon>Geobacterales</taxon>
        <taxon>Geobacteraceae</taxon>
        <taxon>Geomesophilobacter</taxon>
    </lineage>
</organism>
<dbReference type="Proteomes" id="UP000636888">
    <property type="component" value="Unassembled WGS sequence"/>
</dbReference>
<protein>
    <submittedName>
        <fullName evidence="3">BON domain-containing protein</fullName>
    </submittedName>
</protein>
<dbReference type="Pfam" id="PF04972">
    <property type="entry name" value="BON"/>
    <property type="match status" value="1"/>
</dbReference>
<proteinExistence type="predicted"/>
<dbReference type="RefSeq" id="WP_199386978.1">
    <property type="nucleotide sequence ID" value="NZ_JAEMHM010000030.1"/>
</dbReference>
<name>A0A8J7S8T3_9BACT</name>
<dbReference type="AlphaFoldDB" id="A0A8J7S8T3"/>
<dbReference type="Gene3D" id="3.30.1340.30">
    <property type="match status" value="1"/>
</dbReference>
<dbReference type="EMBL" id="JAEMHM010000030">
    <property type="protein sequence ID" value="MBJ6727841.1"/>
    <property type="molecule type" value="Genomic_DNA"/>
</dbReference>
<dbReference type="PROSITE" id="PS50914">
    <property type="entry name" value="BON"/>
    <property type="match status" value="1"/>
</dbReference>
<reference evidence="3" key="1">
    <citation type="submission" date="2020-12" db="EMBL/GenBank/DDBJ databases">
        <title>Geomonas sp. Red875, isolated from river sediment.</title>
        <authorList>
            <person name="Xu Z."/>
            <person name="Zhang Z."/>
            <person name="Masuda Y."/>
            <person name="Itoh H."/>
            <person name="Senoo K."/>
        </authorList>
    </citation>
    <scope>NUCLEOTIDE SEQUENCE</scope>
    <source>
        <strain evidence="3">Red875</strain>
    </source>
</reference>
<feature type="domain" description="BON" evidence="2">
    <location>
        <begin position="60"/>
        <end position="127"/>
    </location>
</feature>
<accession>A0A8J7S8T3</accession>
<evidence type="ECO:0000259" key="2">
    <source>
        <dbReference type="PROSITE" id="PS50914"/>
    </source>
</evidence>